<dbReference type="PANTHER" id="PTHR30006">
    <property type="entry name" value="THIAMINE-BINDING PERIPLASMIC PROTEIN-RELATED"/>
    <property type="match status" value="1"/>
</dbReference>
<dbReference type="GO" id="GO:0030975">
    <property type="term" value="F:thiamine binding"/>
    <property type="evidence" value="ECO:0007669"/>
    <property type="project" value="TreeGrafter"/>
</dbReference>
<dbReference type="GO" id="GO:0015888">
    <property type="term" value="P:thiamine transport"/>
    <property type="evidence" value="ECO:0007669"/>
    <property type="project" value="TreeGrafter"/>
</dbReference>
<dbReference type="GO" id="GO:0030288">
    <property type="term" value="C:outer membrane-bounded periplasmic space"/>
    <property type="evidence" value="ECO:0007669"/>
    <property type="project" value="TreeGrafter"/>
</dbReference>
<keyword evidence="1" id="KW-0732">Signal</keyword>
<proteinExistence type="predicted"/>
<dbReference type="SUPFAM" id="SSF53850">
    <property type="entry name" value="Periplasmic binding protein-like II"/>
    <property type="match status" value="1"/>
</dbReference>
<accession>A0A850R1G9</accession>
<dbReference type="InterPro" id="IPR006059">
    <property type="entry name" value="SBP"/>
</dbReference>
<keyword evidence="3" id="KW-1185">Reference proteome</keyword>
<comment type="caution">
    <text evidence="2">The sequence shown here is derived from an EMBL/GenBank/DDBJ whole genome shotgun (WGS) entry which is preliminary data.</text>
</comment>
<evidence type="ECO:0000256" key="1">
    <source>
        <dbReference type="ARBA" id="ARBA00022729"/>
    </source>
</evidence>
<evidence type="ECO:0000313" key="3">
    <source>
        <dbReference type="Proteomes" id="UP000563523"/>
    </source>
</evidence>
<protein>
    <submittedName>
        <fullName evidence="2">Extracellular solute-binding protein</fullName>
    </submittedName>
</protein>
<dbReference type="Gene3D" id="3.40.190.10">
    <property type="entry name" value="Periplasmic binding protein-like II"/>
    <property type="match status" value="2"/>
</dbReference>
<evidence type="ECO:0000313" key="2">
    <source>
        <dbReference type="EMBL" id="NVY95861.1"/>
    </source>
</evidence>
<gene>
    <name evidence="2" type="ORF">HU830_01380</name>
</gene>
<dbReference type="EMBL" id="JABZEC010000001">
    <property type="protein sequence ID" value="NVY95861.1"/>
    <property type="molecule type" value="Genomic_DNA"/>
</dbReference>
<organism evidence="2 3">
    <name type="scientific">Bombilactobacillus apium</name>
    <dbReference type="NCBI Taxonomy" id="2675299"/>
    <lineage>
        <taxon>Bacteria</taxon>
        <taxon>Bacillati</taxon>
        <taxon>Bacillota</taxon>
        <taxon>Bacilli</taxon>
        <taxon>Lactobacillales</taxon>
        <taxon>Lactobacillaceae</taxon>
        <taxon>Bombilactobacillus</taxon>
    </lineage>
</organism>
<sequence>MARDVTQPFARQHQAQVHVQSGASSARYTQIEHNSRSGIDVIELSQNNALTGNQKQLFQKLDFKKIKNFSTLTPTQQKLARQTNSLPYTVNSLGIIYNPKKLGQITSWDQLWSKKLQNKLAIPDITTTFGPAMVYLAGDHAQIPVTQDQGAAAFQALRQLRPNIVKTYSQASDLANMFKSGEIEAAVVGDFAVGIIEKAAPQTTYLVPQQGTYANYNTLAIVRHSKQQKLAYQYLNQRLSKSVQKKVAAPTSLNNAPVNQQVQLQGAAAKNKTYGDVAQRARMLDFTYINRHLASWVKQWNRILNQ</sequence>
<name>A0A850R1G9_9LACO</name>
<dbReference type="AlphaFoldDB" id="A0A850R1G9"/>
<dbReference type="PANTHER" id="PTHR30006:SF2">
    <property type="entry name" value="ABC TRANSPORTER SUBSTRATE-BINDING PROTEIN"/>
    <property type="match status" value="1"/>
</dbReference>
<dbReference type="Pfam" id="PF13416">
    <property type="entry name" value="SBP_bac_8"/>
    <property type="match status" value="1"/>
</dbReference>
<dbReference type="Proteomes" id="UP000563523">
    <property type="component" value="Unassembled WGS sequence"/>
</dbReference>
<reference evidence="2 3" key="1">
    <citation type="submission" date="2020-06" db="EMBL/GenBank/DDBJ databases">
        <authorList>
            <person name="Kang J."/>
        </authorList>
    </citation>
    <scope>NUCLEOTIDE SEQUENCE [LARGE SCALE GENOMIC DNA]</scope>
    <source>
        <strain evidence="2 3">DCY120</strain>
    </source>
</reference>
<dbReference type="GO" id="GO:0030976">
    <property type="term" value="F:thiamine pyrophosphate binding"/>
    <property type="evidence" value="ECO:0007669"/>
    <property type="project" value="TreeGrafter"/>
</dbReference>